<evidence type="ECO:0000256" key="2">
    <source>
        <dbReference type="ARBA" id="ARBA00023125"/>
    </source>
</evidence>
<dbReference type="Gene3D" id="3.40.50.2300">
    <property type="match status" value="1"/>
</dbReference>
<dbReference type="InterPro" id="IPR016032">
    <property type="entry name" value="Sig_transdc_resp-reg_C-effctor"/>
</dbReference>
<evidence type="ECO:0000313" key="6">
    <source>
        <dbReference type="EMBL" id="NML28860.1"/>
    </source>
</evidence>
<dbReference type="InterPro" id="IPR058245">
    <property type="entry name" value="NreC/VraR/RcsB-like_REC"/>
</dbReference>
<dbReference type="PROSITE" id="PS50043">
    <property type="entry name" value="HTH_LUXR_2"/>
    <property type="match status" value="1"/>
</dbReference>
<dbReference type="EMBL" id="JABBGA010000038">
    <property type="protein sequence ID" value="NML28860.1"/>
    <property type="molecule type" value="Genomic_DNA"/>
</dbReference>
<dbReference type="InterPro" id="IPR039420">
    <property type="entry name" value="WalR-like"/>
</dbReference>
<dbReference type="SMART" id="SM00448">
    <property type="entry name" value="REC"/>
    <property type="match status" value="1"/>
</dbReference>
<dbReference type="CDD" id="cd17535">
    <property type="entry name" value="REC_NarL-like"/>
    <property type="match status" value="1"/>
</dbReference>
<evidence type="ECO:0000256" key="3">
    <source>
        <dbReference type="PROSITE-ProRule" id="PRU00169"/>
    </source>
</evidence>
<comment type="caution">
    <text evidence="6">The sequence shown here is derived from an EMBL/GenBank/DDBJ whole genome shotgun (WGS) entry which is preliminary data.</text>
</comment>
<dbReference type="InterPro" id="IPR001789">
    <property type="entry name" value="Sig_transdc_resp-reg_receiver"/>
</dbReference>
<dbReference type="PANTHER" id="PTHR43214:SF43">
    <property type="entry name" value="TWO-COMPONENT RESPONSE REGULATOR"/>
    <property type="match status" value="1"/>
</dbReference>
<dbReference type="SUPFAM" id="SSF52172">
    <property type="entry name" value="CheY-like"/>
    <property type="match status" value="1"/>
</dbReference>
<keyword evidence="7" id="KW-1185">Reference proteome</keyword>
<dbReference type="PANTHER" id="PTHR43214">
    <property type="entry name" value="TWO-COMPONENT RESPONSE REGULATOR"/>
    <property type="match status" value="1"/>
</dbReference>
<dbReference type="GO" id="GO:0006355">
    <property type="term" value="P:regulation of DNA-templated transcription"/>
    <property type="evidence" value="ECO:0007669"/>
    <property type="project" value="InterPro"/>
</dbReference>
<dbReference type="Pfam" id="PF00196">
    <property type="entry name" value="GerE"/>
    <property type="match status" value="1"/>
</dbReference>
<dbReference type="CDD" id="cd06170">
    <property type="entry name" value="LuxR_C_like"/>
    <property type="match status" value="1"/>
</dbReference>
<dbReference type="GO" id="GO:0003677">
    <property type="term" value="F:DNA binding"/>
    <property type="evidence" value="ECO:0007669"/>
    <property type="project" value="UniProtKB-KW"/>
</dbReference>
<feature type="domain" description="Response regulatory" evidence="5">
    <location>
        <begin position="10"/>
        <end position="125"/>
    </location>
</feature>
<dbReference type="Pfam" id="PF00072">
    <property type="entry name" value="Response_reg"/>
    <property type="match status" value="1"/>
</dbReference>
<dbReference type="Proteomes" id="UP000580043">
    <property type="component" value="Unassembled WGS sequence"/>
</dbReference>
<evidence type="ECO:0000313" key="7">
    <source>
        <dbReference type="Proteomes" id="UP000580043"/>
    </source>
</evidence>
<proteinExistence type="predicted"/>
<dbReference type="SUPFAM" id="SSF46894">
    <property type="entry name" value="C-terminal effector domain of the bipartite response regulators"/>
    <property type="match status" value="1"/>
</dbReference>
<dbReference type="PROSITE" id="PS00622">
    <property type="entry name" value="HTH_LUXR_1"/>
    <property type="match status" value="1"/>
</dbReference>
<evidence type="ECO:0000256" key="1">
    <source>
        <dbReference type="ARBA" id="ARBA00022553"/>
    </source>
</evidence>
<feature type="modified residue" description="4-aspartylphosphate" evidence="3">
    <location>
        <position position="60"/>
    </location>
</feature>
<sequence>MNPSNAAPTTLVLADDHAIVRMGFRLLLEGAGARILAEADSGEAAQQLMQTLDPDILVMDLSMPGCGGLAALERILARKPGQKVLIASAHADAITAERALKAGAAGYLCKRSPPDELLRAVQAVAAGQRYVDPEIAAALKRADRPEHPAEALTDKEFNVFLQLAQGRSVAEVAASFHLSPNTVGTHLYHIKQKLGVQNMAELAMAAVRSGLVEV</sequence>
<protein>
    <submittedName>
        <fullName evidence="6">Response regulator transcription factor</fullName>
    </submittedName>
</protein>
<evidence type="ECO:0000259" key="4">
    <source>
        <dbReference type="PROSITE" id="PS50043"/>
    </source>
</evidence>
<reference evidence="6 7" key="1">
    <citation type="submission" date="2020-04" db="EMBL/GenBank/DDBJ databases">
        <title>Zoogloea sp. G-4-1-14 isolated from soil.</title>
        <authorList>
            <person name="Dahal R.H."/>
        </authorList>
    </citation>
    <scope>NUCLEOTIDE SEQUENCE [LARGE SCALE GENOMIC DNA]</scope>
    <source>
        <strain evidence="6 7">G-4-1-14</strain>
    </source>
</reference>
<dbReference type="PRINTS" id="PR00038">
    <property type="entry name" value="HTHLUXR"/>
</dbReference>
<dbReference type="PROSITE" id="PS50110">
    <property type="entry name" value="RESPONSE_REGULATORY"/>
    <property type="match status" value="1"/>
</dbReference>
<dbReference type="InterPro" id="IPR011006">
    <property type="entry name" value="CheY-like_superfamily"/>
</dbReference>
<keyword evidence="1 3" id="KW-0597">Phosphoprotein</keyword>
<accession>A0A848GBV3</accession>
<dbReference type="InterPro" id="IPR000792">
    <property type="entry name" value="Tscrpt_reg_LuxR_C"/>
</dbReference>
<dbReference type="AlphaFoldDB" id="A0A848GBV3"/>
<dbReference type="RefSeq" id="WP_169148376.1">
    <property type="nucleotide sequence ID" value="NZ_JABBGA010000038.1"/>
</dbReference>
<dbReference type="GO" id="GO:0000160">
    <property type="term" value="P:phosphorelay signal transduction system"/>
    <property type="evidence" value="ECO:0007669"/>
    <property type="project" value="InterPro"/>
</dbReference>
<gene>
    <name evidence="6" type="ORF">HHL15_24205</name>
</gene>
<keyword evidence="2" id="KW-0238">DNA-binding</keyword>
<dbReference type="SMART" id="SM00421">
    <property type="entry name" value="HTH_LUXR"/>
    <property type="match status" value="1"/>
</dbReference>
<organism evidence="6 7">
    <name type="scientific">Zoogloea dura</name>
    <dbReference type="NCBI Taxonomy" id="2728840"/>
    <lineage>
        <taxon>Bacteria</taxon>
        <taxon>Pseudomonadati</taxon>
        <taxon>Pseudomonadota</taxon>
        <taxon>Betaproteobacteria</taxon>
        <taxon>Rhodocyclales</taxon>
        <taxon>Zoogloeaceae</taxon>
        <taxon>Zoogloea</taxon>
    </lineage>
</organism>
<evidence type="ECO:0000259" key="5">
    <source>
        <dbReference type="PROSITE" id="PS50110"/>
    </source>
</evidence>
<feature type="domain" description="HTH luxR-type" evidence="4">
    <location>
        <begin position="145"/>
        <end position="210"/>
    </location>
</feature>
<name>A0A848GBV3_9RHOO</name>